<dbReference type="EMBL" id="AMZH03023705">
    <property type="protein sequence ID" value="RRT36359.1"/>
    <property type="molecule type" value="Genomic_DNA"/>
</dbReference>
<reference evidence="1 2" key="1">
    <citation type="journal article" date="2014" name="Agronomy (Basel)">
        <title>A Draft Genome Sequence for Ensete ventricosum, the Drought-Tolerant Tree Against Hunger.</title>
        <authorList>
            <person name="Harrison J."/>
            <person name="Moore K.A."/>
            <person name="Paszkiewicz K."/>
            <person name="Jones T."/>
            <person name="Grant M."/>
            <person name="Ambacheew D."/>
            <person name="Muzemil S."/>
            <person name="Studholme D.J."/>
        </authorList>
    </citation>
    <scope>NUCLEOTIDE SEQUENCE [LARGE SCALE GENOMIC DNA]</scope>
</reference>
<dbReference type="AlphaFoldDB" id="A0A426XA57"/>
<sequence length="184" mass="20539">MSIKVWHYVHSKYEVSQHGATGRCASWARFEEARRALSRMRRRTSARGGFASRSYNIGYVPYARVTYGGGGALIDRLSRDNVTLQAQVRRPKEEKNVTEARAAKLSSQLSQACLRAEEPEQHLIEVCNEADSQVDELNMEHSLALHHAKEADAQVEEACDEEAIDEGIIGKPIVGASNAQWKSK</sequence>
<protein>
    <submittedName>
        <fullName evidence="1">Uncharacterized protein</fullName>
    </submittedName>
</protein>
<name>A0A426XA57_ENSVE</name>
<comment type="caution">
    <text evidence="1">The sequence shown here is derived from an EMBL/GenBank/DDBJ whole genome shotgun (WGS) entry which is preliminary data.</text>
</comment>
<proteinExistence type="predicted"/>
<evidence type="ECO:0000313" key="2">
    <source>
        <dbReference type="Proteomes" id="UP000287651"/>
    </source>
</evidence>
<accession>A0A426XA57</accession>
<gene>
    <name evidence="1" type="ORF">B296_00048827</name>
</gene>
<dbReference type="Proteomes" id="UP000287651">
    <property type="component" value="Unassembled WGS sequence"/>
</dbReference>
<evidence type="ECO:0000313" key="1">
    <source>
        <dbReference type="EMBL" id="RRT36359.1"/>
    </source>
</evidence>
<organism evidence="1 2">
    <name type="scientific">Ensete ventricosum</name>
    <name type="common">Abyssinian banana</name>
    <name type="synonym">Musa ensete</name>
    <dbReference type="NCBI Taxonomy" id="4639"/>
    <lineage>
        <taxon>Eukaryota</taxon>
        <taxon>Viridiplantae</taxon>
        <taxon>Streptophyta</taxon>
        <taxon>Embryophyta</taxon>
        <taxon>Tracheophyta</taxon>
        <taxon>Spermatophyta</taxon>
        <taxon>Magnoliopsida</taxon>
        <taxon>Liliopsida</taxon>
        <taxon>Zingiberales</taxon>
        <taxon>Musaceae</taxon>
        <taxon>Ensete</taxon>
    </lineage>
</organism>